<name>A0A3M7QJ12_BRAPC</name>
<keyword evidence="3" id="KW-1185">Reference proteome</keyword>
<sequence>MDRIKRGEVSPDLPENGSNELHQVISKCWTVDFNERPTFNLIVPQIEQLLTTFHRNRYDTLNDNFRQVLSTLVEDRILKHESNNRDSKNSAKKPTPNQTYSTPEQKTNSGYLQPIDENLTGKGDYLMPKNGAAIGNHGSYLQPQPNQTGYLEASKGADSDTYSGKNYTPRYYPDSYIGPTPQPSYINSHPTSRYLNDEIVNELKAKNLVHDGEDDGYLMPRQGSTMSASSTAPLILKKLESSGSRPAKAKNSVHYVPPTMFTNNNRMTSANNFNETDLLKKE</sequence>
<evidence type="ECO:0000256" key="1">
    <source>
        <dbReference type="SAM" id="MobiDB-lite"/>
    </source>
</evidence>
<protein>
    <submittedName>
        <fullName evidence="2">Uncharacterized protein</fullName>
    </submittedName>
</protein>
<feature type="compositionally biased region" description="Polar residues" evidence="1">
    <location>
        <begin position="95"/>
        <end position="111"/>
    </location>
</feature>
<feature type="region of interest" description="Disordered" evidence="1">
    <location>
        <begin position="80"/>
        <end position="114"/>
    </location>
</feature>
<evidence type="ECO:0000313" key="2">
    <source>
        <dbReference type="EMBL" id="RNA11269.1"/>
    </source>
</evidence>
<dbReference type="EMBL" id="REGN01005999">
    <property type="protein sequence ID" value="RNA11269.1"/>
    <property type="molecule type" value="Genomic_DNA"/>
</dbReference>
<comment type="caution">
    <text evidence="2">The sequence shown here is derived from an EMBL/GenBank/DDBJ whole genome shotgun (WGS) entry which is preliminary data.</text>
</comment>
<dbReference type="Gene3D" id="1.10.510.10">
    <property type="entry name" value="Transferase(Phosphotransferase) domain 1"/>
    <property type="match status" value="1"/>
</dbReference>
<proteinExistence type="predicted"/>
<feature type="region of interest" description="Disordered" evidence="1">
    <location>
        <begin position="241"/>
        <end position="260"/>
    </location>
</feature>
<accession>A0A3M7QJ12</accession>
<feature type="compositionally biased region" description="Basic and acidic residues" evidence="1">
    <location>
        <begin position="80"/>
        <end position="89"/>
    </location>
</feature>
<dbReference type="OrthoDB" id="9936425at2759"/>
<dbReference type="Proteomes" id="UP000276133">
    <property type="component" value="Unassembled WGS sequence"/>
</dbReference>
<reference evidence="2 3" key="1">
    <citation type="journal article" date="2018" name="Sci. Rep.">
        <title>Genomic signatures of local adaptation to the degree of environmental predictability in rotifers.</title>
        <authorList>
            <person name="Franch-Gras L."/>
            <person name="Hahn C."/>
            <person name="Garcia-Roger E.M."/>
            <person name="Carmona M.J."/>
            <person name="Serra M."/>
            <person name="Gomez A."/>
        </authorList>
    </citation>
    <scope>NUCLEOTIDE SEQUENCE [LARGE SCALE GENOMIC DNA]</scope>
    <source>
        <strain evidence="2">HYR1</strain>
    </source>
</reference>
<dbReference type="AlphaFoldDB" id="A0A3M7QJ12"/>
<dbReference type="SUPFAM" id="SSF56112">
    <property type="entry name" value="Protein kinase-like (PK-like)"/>
    <property type="match status" value="1"/>
</dbReference>
<evidence type="ECO:0000313" key="3">
    <source>
        <dbReference type="Proteomes" id="UP000276133"/>
    </source>
</evidence>
<organism evidence="2 3">
    <name type="scientific">Brachionus plicatilis</name>
    <name type="common">Marine rotifer</name>
    <name type="synonym">Brachionus muelleri</name>
    <dbReference type="NCBI Taxonomy" id="10195"/>
    <lineage>
        <taxon>Eukaryota</taxon>
        <taxon>Metazoa</taxon>
        <taxon>Spiralia</taxon>
        <taxon>Gnathifera</taxon>
        <taxon>Rotifera</taxon>
        <taxon>Eurotatoria</taxon>
        <taxon>Monogononta</taxon>
        <taxon>Pseudotrocha</taxon>
        <taxon>Ploima</taxon>
        <taxon>Brachionidae</taxon>
        <taxon>Brachionus</taxon>
    </lineage>
</organism>
<gene>
    <name evidence="2" type="ORF">BpHYR1_014828</name>
</gene>
<dbReference type="InterPro" id="IPR011009">
    <property type="entry name" value="Kinase-like_dom_sf"/>
</dbReference>